<gene>
    <name evidence="13" type="ORF">PFLUV_G00273410</name>
</gene>
<keyword evidence="4 10" id="KW-1133">Transmembrane helix</keyword>
<feature type="domain" description="Ig-like" evidence="12">
    <location>
        <begin position="21"/>
        <end position="123"/>
    </location>
</feature>
<dbReference type="SMART" id="SM00409">
    <property type="entry name" value="IG"/>
    <property type="match status" value="3"/>
</dbReference>
<feature type="transmembrane region" description="Helical" evidence="10">
    <location>
        <begin position="242"/>
        <end position="268"/>
    </location>
</feature>
<sequence length="749" mass="81531">MALRAVLQFLCALGVFHKGLTSLIETQQTVMAAVGEEAQLNCQLMQSKEVLQVTWQKLLPEGEKNLATYNKYFGQKVNAGFEEKVEFKCAGLQNSSIDIRKVTEQDEGCYRCLFNTYPEGALTATTCLQLYELHEAILHVGESNSPEEAVVSCSATGRPAPTVTLTVPHHNSSSVTNTNGTVTVTTTAVLPRLHGNSTQVGCAVRVLSGPQIEVFTMIPEIRQPSADGFDEKSRSDNSDHNFTLILVLSVVMAGVCLAVIITACIWLIRKYWNRVSHRDSEENKTPQKPTKDDHEPKTPLMSQENELREHLTHYWELAPSSADFHLSAADTVCQWDAATAVLTNSSSTSHNTGQLTGLQQPGCATGSACELITQPQCAMCGSALPLCLLLWIVGTAVSRTQGQVVAPARLSAEVGHSLLLSCNVTTKAGDTVRQVRWLNRHKKVLLAYQQSVPIRVSHQDPNVQLTASHNDASSITLQRVRPDDEGCYSCIFDVYPTGPLDGTTCISVTGKVRLEGNKTAVSGKLATLSCWYSLPERVQQVLWRKTAEQGDTTTVASYAKRGHRIVEEQYKARFSLSRSLSDTQLTIQEVRTEDEACYTCEFHTYPDGTRQDTACLSVHVLPKPEVSYVTSSPGVTEANCTAQSRPAAEILWNFGGDNRTLGPPVSSAYDQGDGTTVVTSTLSFQSAMLNDRSVKCIVHHPGLVKPLTVSLNTDVGPAMVILLSVCGVAAVLLLCLCVCLCKCFICTDD</sequence>
<dbReference type="GO" id="GO:0034113">
    <property type="term" value="P:heterotypic cell-cell adhesion"/>
    <property type="evidence" value="ECO:0007669"/>
    <property type="project" value="TreeGrafter"/>
</dbReference>
<keyword evidence="3 11" id="KW-0732">Signal</keyword>
<dbReference type="PROSITE" id="PS50835">
    <property type="entry name" value="IG_LIKE"/>
    <property type="match status" value="4"/>
</dbReference>
<dbReference type="InterPro" id="IPR007110">
    <property type="entry name" value="Ig-like_dom"/>
</dbReference>
<dbReference type="GO" id="GO:0150079">
    <property type="term" value="P:negative regulation of neuroinflammatory response"/>
    <property type="evidence" value="ECO:0007669"/>
    <property type="project" value="TreeGrafter"/>
</dbReference>
<dbReference type="Proteomes" id="UP000465112">
    <property type="component" value="Chromosome 24"/>
</dbReference>
<keyword evidence="6" id="KW-1015">Disulfide bond</keyword>
<dbReference type="InterPro" id="IPR013783">
    <property type="entry name" value="Ig-like_fold"/>
</dbReference>
<evidence type="ECO:0000256" key="11">
    <source>
        <dbReference type="SAM" id="SignalP"/>
    </source>
</evidence>
<dbReference type="GO" id="GO:0043025">
    <property type="term" value="C:neuronal cell body"/>
    <property type="evidence" value="ECO:0007669"/>
    <property type="project" value="TreeGrafter"/>
</dbReference>
<evidence type="ECO:0000256" key="7">
    <source>
        <dbReference type="ARBA" id="ARBA00023180"/>
    </source>
</evidence>
<feature type="domain" description="Ig-like" evidence="12">
    <location>
        <begin position="496"/>
        <end position="617"/>
    </location>
</feature>
<feature type="domain" description="Ig-like" evidence="12">
    <location>
        <begin position="395"/>
        <end position="490"/>
    </location>
</feature>
<dbReference type="InterPro" id="IPR013162">
    <property type="entry name" value="CD80_C2-set"/>
</dbReference>
<dbReference type="GO" id="GO:0030424">
    <property type="term" value="C:axon"/>
    <property type="evidence" value="ECO:0007669"/>
    <property type="project" value="TreeGrafter"/>
</dbReference>
<dbReference type="PANTHER" id="PTHR46841">
    <property type="entry name" value="OX-2 MEMBRANE GLYCOPROTEIN"/>
    <property type="match status" value="1"/>
</dbReference>
<dbReference type="AlphaFoldDB" id="A0A6A5DM69"/>
<accession>A0A6A5DM69</accession>
<comment type="subcellular location">
    <subcellularLocation>
        <location evidence="1">Membrane</location>
        <topology evidence="1">Single-pass membrane protein</topology>
    </subcellularLocation>
</comment>
<reference evidence="13 14" key="1">
    <citation type="submission" date="2019-06" db="EMBL/GenBank/DDBJ databases">
        <title>A chromosome-scale genome assembly of the European perch, Perca fluviatilis.</title>
        <authorList>
            <person name="Roques C."/>
            <person name="Zahm M."/>
            <person name="Cabau C."/>
            <person name="Klopp C."/>
            <person name="Bouchez O."/>
            <person name="Donnadieu C."/>
            <person name="Kuhl H."/>
            <person name="Gislard M."/>
            <person name="Guendouz S."/>
            <person name="Journot L."/>
            <person name="Haffray P."/>
            <person name="Bestin A."/>
            <person name="Morvezen R."/>
            <person name="Feron R."/>
            <person name="Wen M."/>
            <person name="Jouanno E."/>
            <person name="Herpin A."/>
            <person name="Schartl M."/>
            <person name="Postlethwait J."/>
            <person name="Schaerlinger B."/>
            <person name="Chardard D."/>
            <person name="Lecocq T."/>
            <person name="Poncet C."/>
            <person name="Jaffrelo L."/>
            <person name="Lampietro C."/>
            <person name="Guiguen Y."/>
        </authorList>
    </citation>
    <scope>NUCLEOTIDE SEQUENCE [LARGE SCALE GENOMIC DNA]</scope>
    <source>
        <tissue evidence="13">Blood</tissue>
    </source>
</reference>
<evidence type="ECO:0000256" key="3">
    <source>
        <dbReference type="ARBA" id="ARBA00022729"/>
    </source>
</evidence>
<dbReference type="GO" id="GO:0098632">
    <property type="term" value="F:cell-cell adhesion mediator activity"/>
    <property type="evidence" value="ECO:0007669"/>
    <property type="project" value="InterPro"/>
</dbReference>
<keyword evidence="7" id="KW-0325">Glycoprotein</keyword>
<feature type="transmembrane region" description="Helical" evidence="10">
    <location>
        <begin position="718"/>
        <end position="745"/>
    </location>
</feature>
<dbReference type="InterPro" id="IPR003599">
    <property type="entry name" value="Ig_sub"/>
</dbReference>
<evidence type="ECO:0000256" key="4">
    <source>
        <dbReference type="ARBA" id="ARBA00022989"/>
    </source>
</evidence>
<evidence type="ECO:0000256" key="10">
    <source>
        <dbReference type="SAM" id="Phobius"/>
    </source>
</evidence>
<organism evidence="13 14">
    <name type="scientific">Perca fluviatilis</name>
    <name type="common">European perch</name>
    <dbReference type="NCBI Taxonomy" id="8168"/>
    <lineage>
        <taxon>Eukaryota</taxon>
        <taxon>Metazoa</taxon>
        <taxon>Chordata</taxon>
        <taxon>Craniata</taxon>
        <taxon>Vertebrata</taxon>
        <taxon>Euteleostomi</taxon>
        <taxon>Actinopterygii</taxon>
        <taxon>Neopterygii</taxon>
        <taxon>Teleostei</taxon>
        <taxon>Neoteleostei</taxon>
        <taxon>Acanthomorphata</taxon>
        <taxon>Eupercaria</taxon>
        <taxon>Perciformes</taxon>
        <taxon>Percoidei</taxon>
        <taxon>Percidae</taxon>
        <taxon>Percinae</taxon>
        <taxon>Perca</taxon>
    </lineage>
</organism>
<evidence type="ECO:0000256" key="9">
    <source>
        <dbReference type="SAM" id="MobiDB-lite"/>
    </source>
</evidence>
<dbReference type="EMBL" id="VHII01000024">
    <property type="protein sequence ID" value="KAF1371827.1"/>
    <property type="molecule type" value="Genomic_DNA"/>
</dbReference>
<feature type="region of interest" description="Disordered" evidence="9">
    <location>
        <begin position="277"/>
        <end position="299"/>
    </location>
</feature>
<evidence type="ECO:0000256" key="8">
    <source>
        <dbReference type="ARBA" id="ARBA00023319"/>
    </source>
</evidence>
<dbReference type="SMART" id="SM00406">
    <property type="entry name" value="IGv"/>
    <property type="match status" value="3"/>
</dbReference>
<dbReference type="GO" id="GO:0016020">
    <property type="term" value="C:membrane"/>
    <property type="evidence" value="ECO:0007669"/>
    <property type="project" value="UniProtKB-SubCell"/>
</dbReference>
<dbReference type="SMART" id="SM00408">
    <property type="entry name" value="IGc2"/>
    <property type="match status" value="3"/>
</dbReference>
<comment type="caution">
    <text evidence="13">The sequence shown here is derived from an EMBL/GenBank/DDBJ whole genome shotgun (WGS) entry which is preliminary data.</text>
</comment>
<evidence type="ECO:0000256" key="6">
    <source>
        <dbReference type="ARBA" id="ARBA00023157"/>
    </source>
</evidence>
<feature type="signal peptide" evidence="11">
    <location>
        <begin position="1"/>
        <end position="21"/>
    </location>
</feature>
<evidence type="ECO:0000259" key="12">
    <source>
        <dbReference type="PROSITE" id="PS50835"/>
    </source>
</evidence>
<name>A0A6A5DM69_PERFL</name>
<dbReference type="InterPro" id="IPR003598">
    <property type="entry name" value="Ig_sub2"/>
</dbReference>
<feature type="chain" id="PRO_5025401474" description="Ig-like domain-containing protein" evidence="11">
    <location>
        <begin position="22"/>
        <end position="749"/>
    </location>
</feature>
<evidence type="ECO:0000256" key="1">
    <source>
        <dbReference type="ARBA" id="ARBA00004167"/>
    </source>
</evidence>
<dbReference type="Gene3D" id="2.60.40.10">
    <property type="entry name" value="Immunoglobulins"/>
    <property type="match status" value="5"/>
</dbReference>
<proteinExistence type="predicted"/>
<dbReference type="InterPro" id="IPR036179">
    <property type="entry name" value="Ig-like_dom_sf"/>
</dbReference>
<dbReference type="GO" id="GO:0009986">
    <property type="term" value="C:cell surface"/>
    <property type="evidence" value="ECO:0007669"/>
    <property type="project" value="TreeGrafter"/>
</dbReference>
<evidence type="ECO:0000256" key="5">
    <source>
        <dbReference type="ARBA" id="ARBA00023136"/>
    </source>
</evidence>
<evidence type="ECO:0000313" key="14">
    <source>
        <dbReference type="Proteomes" id="UP000465112"/>
    </source>
</evidence>
<dbReference type="PANTHER" id="PTHR46841:SF7">
    <property type="entry name" value="IG-LIKE DOMAIN-CONTAINING PROTEIN"/>
    <property type="match status" value="1"/>
</dbReference>
<evidence type="ECO:0000313" key="13">
    <source>
        <dbReference type="EMBL" id="KAF1371827.1"/>
    </source>
</evidence>
<feature type="domain" description="Ig-like" evidence="12">
    <location>
        <begin position="624"/>
        <end position="710"/>
    </location>
</feature>
<dbReference type="InterPro" id="IPR013106">
    <property type="entry name" value="Ig_V-set"/>
</dbReference>
<protein>
    <recommendedName>
        <fullName evidence="12">Ig-like domain-containing protein</fullName>
    </recommendedName>
</protein>
<feature type="compositionally biased region" description="Basic and acidic residues" evidence="9">
    <location>
        <begin position="277"/>
        <end position="297"/>
    </location>
</feature>
<keyword evidence="2 10" id="KW-0812">Transmembrane</keyword>
<evidence type="ECO:0000256" key="2">
    <source>
        <dbReference type="ARBA" id="ARBA00022692"/>
    </source>
</evidence>
<keyword evidence="8" id="KW-0393">Immunoglobulin domain</keyword>
<dbReference type="Pfam" id="PF08205">
    <property type="entry name" value="C2-set_2"/>
    <property type="match status" value="1"/>
</dbReference>
<keyword evidence="5 10" id="KW-0472">Membrane</keyword>
<dbReference type="SUPFAM" id="SSF48726">
    <property type="entry name" value="Immunoglobulin"/>
    <property type="match status" value="4"/>
</dbReference>
<dbReference type="Pfam" id="PF07686">
    <property type="entry name" value="V-set"/>
    <property type="match status" value="3"/>
</dbReference>
<dbReference type="InterPro" id="IPR047164">
    <property type="entry name" value="OX2G-like"/>
</dbReference>
<keyword evidence="14" id="KW-1185">Reference proteome</keyword>